<evidence type="ECO:0000259" key="22">
    <source>
        <dbReference type="Pfam" id="PF08245"/>
    </source>
</evidence>
<evidence type="ECO:0000256" key="3">
    <source>
        <dbReference type="ARBA" id="ARBA00005150"/>
    </source>
</evidence>
<dbReference type="InterPro" id="IPR013221">
    <property type="entry name" value="Mur_ligase_cen"/>
</dbReference>
<evidence type="ECO:0000256" key="4">
    <source>
        <dbReference type="ARBA" id="ARBA00008276"/>
    </source>
</evidence>
<feature type="domain" description="Mur ligase central" evidence="22">
    <location>
        <begin position="170"/>
        <end position="238"/>
    </location>
</feature>
<sequence>MNLTDWLAYIEQQHPKSIEMGLDRVREVASRMQLGKPASYVITVGGTNGKGSTVAFIEAIARAAGWKVGTYTSPHLLRYNERVRIDGSEASDAELVQAFEAVEAARLHTSPAGRGRHAASGEGREPIVAGMTAASGSGSSAVGPTSGTGQRVLRQEEEQAIPLTYFEFGTLAALWLLQRASLDLVVLEVGLGGRLDAVNLVEPDVAVITTVDIDHIDWLGEDRESIGREKAGIARAWKPLVLGEIDSPSSVLRHAYAIGANALRMGSDFFHEPVDEQHWRWRDVGGGLLLPHPALAAPVQRANAATAIAALRALDRPIDDAAFAAGVAAARLPGRLQSHQVDGVEVVVDVGHNPQAARELAAWLQSRPAVTRAVFAALADKDVSGIVDALGDGVTGWFLAGLEPQNPRGQSAEALAQRLAGTAASTASRHASVEAALDAALAMSQAGERVLVFGSFHTVAEALKRLHSGE</sequence>
<keyword evidence="24" id="KW-1185">Reference proteome</keyword>
<evidence type="ECO:0000313" key="24">
    <source>
        <dbReference type="Proteomes" id="UP000219374"/>
    </source>
</evidence>
<dbReference type="PANTHER" id="PTHR11136:SF0">
    <property type="entry name" value="DIHYDROFOLATE SYNTHETASE-RELATED"/>
    <property type="match status" value="1"/>
</dbReference>
<keyword evidence="13" id="KW-0289">Folate biosynthesis</keyword>
<dbReference type="Proteomes" id="UP000219374">
    <property type="component" value="Unassembled WGS sequence"/>
</dbReference>
<keyword evidence="12" id="KW-0460">Magnesium</keyword>
<accession>A0A286D7E7</accession>
<comment type="pathway">
    <text evidence="2">Cofactor biosynthesis; tetrahydrofolate biosynthesis; 7,8-dihydrofolate from 2-amino-4-hydroxy-6-hydroxymethyl-7,8-dihydropteridine diphosphate and 4-aminobenzoate: step 2/2.</text>
</comment>
<dbReference type="GO" id="GO:0005524">
    <property type="term" value="F:ATP binding"/>
    <property type="evidence" value="ECO:0007669"/>
    <property type="project" value="UniProtKB-KW"/>
</dbReference>
<comment type="catalytic activity">
    <reaction evidence="20">
        <text>7,8-dihydropteroate + L-glutamate + ATP = 7,8-dihydrofolate + ADP + phosphate + H(+)</text>
        <dbReference type="Rhea" id="RHEA:23584"/>
        <dbReference type="ChEBI" id="CHEBI:15378"/>
        <dbReference type="ChEBI" id="CHEBI:17839"/>
        <dbReference type="ChEBI" id="CHEBI:29985"/>
        <dbReference type="ChEBI" id="CHEBI:30616"/>
        <dbReference type="ChEBI" id="CHEBI:43474"/>
        <dbReference type="ChEBI" id="CHEBI:57451"/>
        <dbReference type="ChEBI" id="CHEBI:456216"/>
        <dbReference type="EC" id="6.3.2.12"/>
    </reaction>
</comment>
<protein>
    <recommendedName>
        <fullName evidence="7">Dihydrofolate synthase/folylpolyglutamate synthase</fullName>
        <ecNumber evidence="5">6.3.2.12</ecNumber>
        <ecNumber evidence="6">6.3.2.17</ecNumber>
    </recommendedName>
    <alternativeName>
        <fullName evidence="16">Folylpoly-gamma-glutamate synthetase-dihydrofolate synthetase</fullName>
    </alternativeName>
    <alternativeName>
        <fullName evidence="14">Folylpolyglutamate synthetase</fullName>
    </alternativeName>
    <alternativeName>
        <fullName evidence="15">Tetrahydrofolylpolyglutamate synthase</fullName>
    </alternativeName>
</protein>
<organism evidence="23 24">
    <name type="scientific">Pseudoxanthomonas wuyuanensis</name>
    <dbReference type="NCBI Taxonomy" id="1073196"/>
    <lineage>
        <taxon>Bacteria</taxon>
        <taxon>Pseudomonadati</taxon>
        <taxon>Pseudomonadota</taxon>
        <taxon>Gammaproteobacteria</taxon>
        <taxon>Lysobacterales</taxon>
        <taxon>Lysobacteraceae</taxon>
        <taxon>Pseudoxanthomonas</taxon>
    </lineage>
</organism>
<evidence type="ECO:0000256" key="19">
    <source>
        <dbReference type="ARBA" id="ARBA00049035"/>
    </source>
</evidence>
<evidence type="ECO:0000256" key="2">
    <source>
        <dbReference type="ARBA" id="ARBA00004799"/>
    </source>
</evidence>
<evidence type="ECO:0000256" key="20">
    <source>
        <dbReference type="ARBA" id="ARBA00049161"/>
    </source>
</evidence>
<dbReference type="Gene3D" id="3.90.190.20">
    <property type="entry name" value="Mur ligase, C-terminal domain"/>
    <property type="match status" value="1"/>
</dbReference>
<evidence type="ECO:0000256" key="15">
    <source>
        <dbReference type="ARBA" id="ARBA00030592"/>
    </source>
</evidence>
<dbReference type="EC" id="6.3.2.12" evidence="5"/>
<evidence type="ECO:0000256" key="14">
    <source>
        <dbReference type="ARBA" id="ARBA00030048"/>
    </source>
</evidence>
<evidence type="ECO:0000256" key="8">
    <source>
        <dbReference type="ARBA" id="ARBA00022598"/>
    </source>
</evidence>
<comment type="function">
    <text evidence="1">Functions in two distinct reactions of the de novo folate biosynthetic pathway. Catalyzes the addition of a glutamate residue to dihydropteroate (7,8-dihydropteroate or H2Pte) to form dihydrofolate (7,8-dihydrofolate monoglutamate or H2Pte-Glu). Also catalyzes successive additions of L-glutamate to tetrahydrofolate or 10-formyltetrahydrofolate or 5,10-methylenetetrahydrofolate, leading to folylpolyglutamate derivatives.</text>
</comment>
<dbReference type="GO" id="GO:0046654">
    <property type="term" value="P:tetrahydrofolate biosynthetic process"/>
    <property type="evidence" value="ECO:0007669"/>
    <property type="project" value="UniProtKB-UniPathway"/>
</dbReference>
<dbReference type="SUPFAM" id="SSF53623">
    <property type="entry name" value="MurD-like peptide ligases, catalytic domain"/>
    <property type="match status" value="2"/>
</dbReference>
<keyword evidence="11" id="KW-0067">ATP-binding</keyword>
<dbReference type="NCBIfam" id="TIGR01499">
    <property type="entry name" value="folC"/>
    <property type="match status" value="1"/>
</dbReference>
<dbReference type="RefSeq" id="WP_097121818.1">
    <property type="nucleotide sequence ID" value="NZ_OCND01000004.1"/>
</dbReference>
<dbReference type="Pfam" id="PF08245">
    <property type="entry name" value="Mur_ligase_M"/>
    <property type="match status" value="1"/>
</dbReference>
<dbReference type="InterPro" id="IPR004101">
    <property type="entry name" value="Mur_ligase_C"/>
</dbReference>
<comment type="pathway">
    <text evidence="3">Cofactor biosynthesis; tetrahydrofolylpolyglutamate biosynthesis.</text>
</comment>
<evidence type="ECO:0000256" key="16">
    <source>
        <dbReference type="ARBA" id="ARBA00032510"/>
    </source>
</evidence>
<evidence type="ECO:0000256" key="9">
    <source>
        <dbReference type="ARBA" id="ARBA00022723"/>
    </source>
</evidence>
<comment type="catalytic activity">
    <reaction evidence="18">
        <text>10-formyltetrahydrofolyl-(gamma-L-Glu)(n) + L-glutamate + ATP = 10-formyltetrahydrofolyl-(gamma-L-Glu)(n+1) + ADP + phosphate + H(+)</text>
        <dbReference type="Rhea" id="RHEA:51904"/>
        <dbReference type="Rhea" id="RHEA-COMP:13088"/>
        <dbReference type="Rhea" id="RHEA-COMP:14300"/>
        <dbReference type="ChEBI" id="CHEBI:15378"/>
        <dbReference type="ChEBI" id="CHEBI:29985"/>
        <dbReference type="ChEBI" id="CHEBI:30616"/>
        <dbReference type="ChEBI" id="CHEBI:43474"/>
        <dbReference type="ChEBI" id="CHEBI:134413"/>
        <dbReference type="ChEBI" id="CHEBI:456216"/>
        <dbReference type="EC" id="6.3.2.17"/>
    </reaction>
</comment>
<proteinExistence type="inferred from homology"/>
<dbReference type="AlphaFoldDB" id="A0A286D7E7"/>
<evidence type="ECO:0000256" key="12">
    <source>
        <dbReference type="ARBA" id="ARBA00022842"/>
    </source>
</evidence>
<evidence type="ECO:0000256" key="13">
    <source>
        <dbReference type="ARBA" id="ARBA00022909"/>
    </source>
</evidence>
<evidence type="ECO:0000256" key="7">
    <source>
        <dbReference type="ARBA" id="ARBA00019357"/>
    </source>
</evidence>
<reference evidence="23 24" key="1">
    <citation type="submission" date="2017-09" db="EMBL/GenBank/DDBJ databases">
        <authorList>
            <person name="Ehlers B."/>
            <person name="Leendertz F.H."/>
        </authorList>
    </citation>
    <scope>NUCLEOTIDE SEQUENCE [LARGE SCALE GENOMIC DNA]</scope>
    <source>
        <strain evidence="23 24">CGMCC 1.10978</strain>
    </source>
</reference>
<feature type="domain" description="Mur ligase C-terminal" evidence="21">
    <location>
        <begin position="334"/>
        <end position="456"/>
    </location>
</feature>
<evidence type="ECO:0000256" key="6">
    <source>
        <dbReference type="ARBA" id="ARBA00013025"/>
    </source>
</evidence>
<dbReference type="EMBL" id="OCND01000004">
    <property type="protein sequence ID" value="SOD54555.1"/>
    <property type="molecule type" value="Genomic_DNA"/>
</dbReference>
<dbReference type="GO" id="GO:0046656">
    <property type="term" value="P:folic acid biosynthetic process"/>
    <property type="evidence" value="ECO:0007669"/>
    <property type="project" value="UniProtKB-KW"/>
</dbReference>
<dbReference type="InterPro" id="IPR036565">
    <property type="entry name" value="Mur-like_cat_sf"/>
</dbReference>
<evidence type="ECO:0000256" key="5">
    <source>
        <dbReference type="ARBA" id="ARBA00013023"/>
    </source>
</evidence>
<dbReference type="InterPro" id="IPR001645">
    <property type="entry name" value="Folylpolyglutamate_synth"/>
</dbReference>
<gene>
    <name evidence="23" type="ORF">SAMN06296416_104162</name>
</gene>
<dbReference type="UniPathway" id="UPA00077">
    <property type="reaction ID" value="UER00157"/>
</dbReference>
<dbReference type="Gene3D" id="3.40.1190.10">
    <property type="entry name" value="Mur-like, catalytic domain"/>
    <property type="match status" value="1"/>
</dbReference>
<dbReference type="GO" id="GO:0004326">
    <property type="term" value="F:tetrahydrofolylpolyglutamate synthase activity"/>
    <property type="evidence" value="ECO:0007669"/>
    <property type="project" value="UniProtKB-EC"/>
</dbReference>
<dbReference type="OrthoDB" id="9809356at2"/>
<dbReference type="EC" id="6.3.2.17" evidence="6"/>
<dbReference type="PIRSF" id="PIRSF001563">
    <property type="entry name" value="Folylpolyglu_synth"/>
    <property type="match status" value="1"/>
</dbReference>
<evidence type="ECO:0000256" key="10">
    <source>
        <dbReference type="ARBA" id="ARBA00022741"/>
    </source>
</evidence>
<dbReference type="GO" id="GO:0046872">
    <property type="term" value="F:metal ion binding"/>
    <property type="evidence" value="ECO:0007669"/>
    <property type="project" value="UniProtKB-KW"/>
</dbReference>
<dbReference type="PANTHER" id="PTHR11136">
    <property type="entry name" value="FOLYLPOLYGLUTAMATE SYNTHASE-RELATED"/>
    <property type="match status" value="1"/>
</dbReference>
<dbReference type="GO" id="GO:0008841">
    <property type="term" value="F:dihydrofolate synthase activity"/>
    <property type="evidence" value="ECO:0007669"/>
    <property type="project" value="UniProtKB-EC"/>
</dbReference>
<dbReference type="Pfam" id="PF02875">
    <property type="entry name" value="Mur_ligase_C"/>
    <property type="match status" value="1"/>
</dbReference>
<dbReference type="SUPFAM" id="SSF53244">
    <property type="entry name" value="MurD-like peptide ligases, peptide-binding domain"/>
    <property type="match status" value="1"/>
</dbReference>
<comment type="similarity">
    <text evidence="4">Belongs to the folylpolyglutamate synthase family.</text>
</comment>
<evidence type="ECO:0000256" key="18">
    <source>
        <dbReference type="ARBA" id="ARBA00047808"/>
    </source>
</evidence>
<comment type="catalytic activity">
    <reaction evidence="19">
        <text>(6R)-5,10-methylenetetrahydrofolyl-(gamma-L-Glu)(n) + L-glutamate + ATP = (6R)-5,10-methylenetetrahydrofolyl-(gamma-L-Glu)(n+1) + ADP + phosphate + H(+)</text>
        <dbReference type="Rhea" id="RHEA:51912"/>
        <dbReference type="Rhea" id="RHEA-COMP:13257"/>
        <dbReference type="Rhea" id="RHEA-COMP:13258"/>
        <dbReference type="ChEBI" id="CHEBI:15378"/>
        <dbReference type="ChEBI" id="CHEBI:29985"/>
        <dbReference type="ChEBI" id="CHEBI:30616"/>
        <dbReference type="ChEBI" id="CHEBI:43474"/>
        <dbReference type="ChEBI" id="CHEBI:136572"/>
        <dbReference type="ChEBI" id="CHEBI:456216"/>
        <dbReference type="EC" id="6.3.2.17"/>
    </reaction>
</comment>
<dbReference type="InterPro" id="IPR036615">
    <property type="entry name" value="Mur_ligase_C_dom_sf"/>
</dbReference>
<evidence type="ECO:0000256" key="1">
    <source>
        <dbReference type="ARBA" id="ARBA00002714"/>
    </source>
</evidence>
<keyword evidence="10" id="KW-0547">Nucleotide-binding</keyword>
<keyword evidence="9" id="KW-0479">Metal-binding</keyword>
<evidence type="ECO:0000256" key="11">
    <source>
        <dbReference type="ARBA" id="ARBA00022840"/>
    </source>
</evidence>
<comment type="catalytic activity">
    <reaction evidence="17">
        <text>(6S)-5,6,7,8-tetrahydrofolyl-(gamma-L-Glu)(n) + L-glutamate + ATP = (6S)-5,6,7,8-tetrahydrofolyl-(gamma-L-Glu)(n+1) + ADP + phosphate + H(+)</text>
        <dbReference type="Rhea" id="RHEA:10580"/>
        <dbReference type="Rhea" id="RHEA-COMP:14738"/>
        <dbReference type="Rhea" id="RHEA-COMP:14740"/>
        <dbReference type="ChEBI" id="CHEBI:15378"/>
        <dbReference type="ChEBI" id="CHEBI:29985"/>
        <dbReference type="ChEBI" id="CHEBI:30616"/>
        <dbReference type="ChEBI" id="CHEBI:43474"/>
        <dbReference type="ChEBI" id="CHEBI:141005"/>
        <dbReference type="ChEBI" id="CHEBI:456216"/>
        <dbReference type="EC" id="6.3.2.17"/>
    </reaction>
</comment>
<evidence type="ECO:0000259" key="21">
    <source>
        <dbReference type="Pfam" id="PF02875"/>
    </source>
</evidence>
<keyword evidence="8" id="KW-0436">Ligase</keyword>
<name>A0A286D7E7_9GAMM</name>
<evidence type="ECO:0000313" key="23">
    <source>
        <dbReference type="EMBL" id="SOD54555.1"/>
    </source>
</evidence>
<evidence type="ECO:0000256" key="17">
    <source>
        <dbReference type="ARBA" id="ARBA00047493"/>
    </source>
</evidence>
<dbReference type="GO" id="GO:0005737">
    <property type="term" value="C:cytoplasm"/>
    <property type="evidence" value="ECO:0007669"/>
    <property type="project" value="TreeGrafter"/>
</dbReference>